<dbReference type="GO" id="GO:0009986">
    <property type="term" value="C:cell surface"/>
    <property type="evidence" value="ECO:0007669"/>
    <property type="project" value="TreeGrafter"/>
</dbReference>
<evidence type="ECO:0000256" key="7">
    <source>
        <dbReference type="ARBA" id="ARBA00023157"/>
    </source>
</evidence>
<evidence type="ECO:0000313" key="14">
    <source>
        <dbReference type="Ensembl" id="ENSSMAP00000068469.1"/>
    </source>
</evidence>
<dbReference type="CDD" id="cd00054">
    <property type="entry name" value="EGF_CA"/>
    <property type="match status" value="3"/>
</dbReference>
<dbReference type="CDD" id="cd00041">
    <property type="entry name" value="CUB"/>
    <property type="match status" value="1"/>
</dbReference>
<dbReference type="Pfam" id="PF07699">
    <property type="entry name" value="Ephrin_rec_like"/>
    <property type="match status" value="3"/>
</dbReference>
<dbReference type="GO" id="GO:0005509">
    <property type="term" value="F:calcium ion binding"/>
    <property type="evidence" value="ECO:0007669"/>
    <property type="project" value="InterPro"/>
</dbReference>
<evidence type="ECO:0000256" key="1">
    <source>
        <dbReference type="ARBA" id="ARBA00004613"/>
    </source>
</evidence>
<dbReference type="PROSITE" id="PS01187">
    <property type="entry name" value="EGF_CA"/>
    <property type="match status" value="3"/>
</dbReference>
<dbReference type="PROSITE" id="PS50026">
    <property type="entry name" value="EGF_3"/>
    <property type="match status" value="4"/>
</dbReference>
<evidence type="ECO:0000256" key="6">
    <source>
        <dbReference type="ARBA" id="ARBA00022837"/>
    </source>
</evidence>
<dbReference type="Gene3D" id="2.10.25.10">
    <property type="entry name" value="Laminin"/>
    <property type="match status" value="7"/>
</dbReference>
<evidence type="ECO:0000256" key="3">
    <source>
        <dbReference type="ARBA" id="ARBA00022536"/>
    </source>
</evidence>
<dbReference type="AlphaFoldDB" id="A0A8D3E9L0"/>
<dbReference type="InterPro" id="IPR000742">
    <property type="entry name" value="EGF"/>
</dbReference>
<evidence type="ECO:0000256" key="10">
    <source>
        <dbReference type="ARBA" id="ARBA00067360"/>
    </source>
</evidence>
<dbReference type="FunFam" id="2.10.50.10:FF:000002">
    <property type="entry name" value="signal peptide, CUB and EGF-like domain-containing protein 2 isoform X1"/>
    <property type="match status" value="1"/>
</dbReference>
<keyword evidence="5" id="KW-0677">Repeat</keyword>
<comment type="subcellular location">
    <subcellularLocation>
        <location evidence="1">Secreted</location>
    </subcellularLocation>
</comment>
<dbReference type="SUPFAM" id="SSF57196">
    <property type="entry name" value="EGF/Laminin"/>
    <property type="match status" value="1"/>
</dbReference>
<evidence type="ECO:0000259" key="12">
    <source>
        <dbReference type="PROSITE" id="PS01180"/>
    </source>
</evidence>
<evidence type="ECO:0000313" key="15">
    <source>
        <dbReference type="Proteomes" id="UP000694558"/>
    </source>
</evidence>
<dbReference type="InterPro" id="IPR011641">
    <property type="entry name" value="Tyr-kin_ephrin_A/B_rcpt-like"/>
</dbReference>
<dbReference type="Pfam" id="PF12947">
    <property type="entry name" value="EGF_3"/>
    <property type="match status" value="1"/>
</dbReference>
<dbReference type="GeneTree" id="ENSGT00940000153185"/>
<keyword evidence="3 11" id="KW-0245">EGF-like domain</keyword>
<dbReference type="InterPro" id="IPR035914">
    <property type="entry name" value="Sperma_CUB_dom_sf"/>
</dbReference>
<dbReference type="InterPro" id="IPR018097">
    <property type="entry name" value="EGF_Ca-bd_CS"/>
</dbReference>
<feature type="domain" description="EGF-like" evidence="13">
    <location>
        <begin position="49"/>
        <end position="89"/>
    </location>
</feature>
<dbReference type="InterPro" id="IPR024731">
    <property type="entry name" value="NELL2-like_EGF"/>
</dbReference>
<dbReference type="PROSITE" id="PS01186">
    <property type="entry name" value="EGF_2"/>
    <property type="match status" value="4"/>
</dbReference>
<evidence type="ECO:0000256" key="4">
    <source>
        <dbReference type="ARBA" id="ARBA00022729"/>
    </source>
</evidence>
<dbReference type="FunFam" id="2.10.25.10:FF:000030">
    <property type="entry name" value="Signal peptide, CUB domain and EGF-like domain-containing 2"/>
    <property type="match status" value="1"/>
</dbReference>
<dbReference type="SUPFAM" id="SSF57184">
    <property type="entry name" value="Growth factor receptor domain"/>
    <property type="match status" value="3"/>
</dbReference>
<evidence type="ECO:0000256" key="11">
    <source>
        <dbReference type="PROSITE-ProRule" id="PRU00076"/>
    </source>
</evidence>
<dbReference type="InterPro" id="IPR000152">
    <property type="entry name" value="EGF-type_Asp/Asn_hydroxyl_site"/>
</dbReference>
<dbReference type="GO" id="GO:0009966">
    <property type="term" value="P:regulation of signal transduction"/>
    <property type="evidence" value="ECO:0007669"/>
    <property type="project" value="UniProtKB-ARBA"/>
</dbReference>
<dbReference type="SMART" id="SM01411">
    <property type="entry name" value="Ephrin_rec_like"/>
    <property type="match status" value="3"/>
</dbReference>
<evidence type="ECO:0000256" key="9">
    <source>
        <dbReference type="ARBA" id="ARBA00064610"/>
    </source>
</evidence>
<dbReference type="Gene3D" id="2.10.50.10">
    <property type="entry name" value="Tumor Necrosis Factor Receptor, subunit A, domain 2"/>
    <property type="match status" value="3"/>
</dbReference>
<name>A0A8D3E9L0_SCOMX</name>
<keyword evidence="8" id="KW-0325">Glycoprotein</keyword>
<dbReference type="PROSITE" id="PS01180">
    <property type="entry name" value="CUB"/>
    <property type="match status" value="1"/>
</dbReference>
<dbReference type="FunFam" id="2.10.25.10:FF:000035">
    <property type="entry name" value="Signal peptide, CUB domain and EGF-like domain-containing 2"/>
    <property type="match status" value="1"/>
</dbReference>
<dbReference type="InterPro" id="IPR026823">
    <property type="entry name" value="cEGF"/>
</dbReference>
<proteinExistence type="predicted"/>
<evidence type="ECO:0000259" key="13">
    <source>
        <dbReference type="PROSITE" id="PS50026"/>
    </source>
</evidence>
<dbReference type="Ensembl" id="ENSSMAT00000076375.1">
    <property type="protein sequence ID" value="ENSSMAP00000068469.1"/>
    <property type="gene ID" value="ENSSMAG00000021414.2"/>
</dbReference>
<keyword evidence="2" id="KW-0964">Secreted</keyword>
<dbReference type="GO" id="GO:0005615">
    <property type="term" value="C:extracellular space"/>
    <property type="evidence" value="ECO:0007669"/>
    <property type="project" value="TreeGrafter"/>
</dbReference>
<dbReference type="SMART" id="SM00042">
    <property type="entry name" value="CUB"/>
    <property type="match status" value="1"/>
</dbReference>
<dbReference type="Pfam" id="PF14670">
    <property type="entry name" value="FXa_inhibition"/>
    <property type="match status" value="4"/>
</dbReference>
<dbReference type="FunFam" id="2.10.25.10:FF:000028">
    <property type="entry name" value="Signal peptide, CUB domain and EGF-like domain-containing 2"/>
    <property type="match status" value="1"/>
</dbReference>
<dbReference type="FunFam" id="2.60.120.290:FF:000002">
    <property type="entry name" value="Signal peptide, CUB domain and EGF-like domain-containing 2"/>
    <property type="match status" value="1"/>
</dbReference>
<feature type="domain" description="EGF-like" evidence="13">
    <location>
        <begin position="216"/>
        <end position="256"/>
    </location>
</feature>
<reference evidence="14" key="2">
    <citation type="submission" date="2025-08" db="UniProtKB">
        <authorList>
            <consortium name="Ensembl"/>
        </authorList>
    </citation>
    <scope>IDENTIFICATION</scope>
</reference>
<dbReference type="InterPro" id="IPR049883">
    <property type="entry name" value="NOTCH1_EGF-like"/>
</dbReference>
<organism evidence="14 15">
    <name type="scientific">Scophthalmus maximus</name>
    <name type="common">Turbot</name>
    <name type="synonym">Psetta maxima</name>
    <dbReference type="NCBI Taxonomy" id="52904"/>
    <lineage>
        <taxon>Eukaryota</taxon>
        <taxon>Metazoa</taxon>
        <taxon>Chordata</taxon>
        <taxon>Craniata</taxon>
        <taxon>Vertebrata</taxon>
        <taxon>Euteleostomi</taxon>
        <taxon>Actinopterygii</taxon>
        <taxon>Neopterygii</taxon>
        <taxon>Teleostei</taxon>
        <taxon>Neoteleostei</taxon>
        <taxon>Acanthomorphata</taxon>
        <taxon>Carangaria</taxon>
        <taxon>Pleuronectiformes</taxon>
        <taxon>Pleuronectoidei</taxon>
        <taxon>Scophthalmidae</taxon>
        <taxon>Scophthalmus</taxon>
    </lineage>
</organism>
<feature type="domain" description="EGF-like" evidence="13">
    <location>
        <begin position="132"/>
        <end position="168"/>
    </location>
</feature>
<protein>
    <recommendedName>
        <fullName evidence="10">Signal peptide, CUB and EGF-like domain-containing protein 3</fullName>
    </recommendedName>
</protein>
<dbReference type="GO" id="GO:0007165">
    <property type="term" value="P:signal transduction"/>
    <property type="evidence" value="ECO:0007669"/>
    <property type="project" value="TreeGrafter"/>
</dbReference>
<dbReference type="SMART" id="SM00181">
    <property type="entry name" value="EGF"/>
    <property type="match status" value="9"/>
</dbReference>
<dbReference type="Pfam" id="PF12662">
    <property type="entry name" value="cEGF"/>
    <property type="match status" value="1"/>
</dbReference>
<dbReference type="Gene3D" id="2.60.120.290">
    <property type="entry name" value="Spermadhesin, CUB domain"/>
    <property type="match status" value="1"/>
</dbReference>
<dbReference type="InterPro" id="IPR052071">
    <property type="entry name" value="SCUB_EGF-like_domain"/>
</dbReference>
<dbReference type="Proteomes" id="UP000694558">
    <property type="component" value="Chromosome 5"/>
</dbReference>
<feature type="domain" description="EGF-like" evidence="13">
    <location>
        <begin position="257"/>
        <end position="295"/>
    </location>
</feature>
<feature type="domain" description="CUB" evidence="12">
    <location>
        <begin position="702"/>
        <end position="814"/>
    </location>
</feature>
<dbReference type="GO" id="GO:0045669">
    <property type="term" value="P:positive regulation of osteoblast differentiation"/>
    <property type="evidence" value="ECO:0007669"/>
    <property type="project" value="UniProtKB-ARBA"/>
</dbReference>
<evidence type="ECO:0000256" key="5">
    <source>
        <dbReference type="ARBA" id="ARBA00022737"/>
    </source>
</evidence>
<sequence length="890" mass="99535">MFLTDTLCFACNLLTSRLVFKLPAVDCYHEFWEVYVCFAVESTPPVWISADPCAEGSDGCHIDAICQTTQGSYKCTCKAGFRGDGKHCEDTDECDLEFNGGCVHECNNIPGNYRCTCHDGFNLAHDGHNCLDVDECKFNNGGCQHTCVNTMGSYECRCKDGFFLSDNQHTCIHRSVETCAVNNGGCDCTCKDTSTGVRCSCPVGFTLQPDGKTCKDIDECEHHNGGCDHFCRNTIGSFECNCRKGFKLLTDERSCQDIDECFFERTCDHTCVNSPGGFQCLCNKGYTMYGLAHCGDINECSVNNGGCEQGCENTMGGFECFCHPGYKLHWNKKGLHCGLNCLGKYKTSQIYIYLSAPPHKTIEMKRVPFLSPAGPEMASVPRIKTTATFKSGTGKCNLKRSQEKLKENSRFFFTENVQFSYVSLRCTSSGQRTRSRHGRKAGDEDGSSITAEFELDVNQEEVTGCCDLNCVRRRSEKRLRKTIRTLRKSINREQFHLHFAGSDYELSKNPDQPAELAGHCVGAQVLMGRKCVRCSVGTYYDGDQGRCVLCPAGTYQGEEGRMSCEVCPGPEGREVSKVVGARNMSECGGQCSPGQYSHDGFIPCLPCPLGTYQPEVGRTSCFHCGGNLVTKRSGAVTFQECETKVQCSPGHYYNTSTHRCIRCPMGTYQGEFGQNYCVACPGNTTTDFDGSTHIMQCKNRQCGGELGDFSGFIESPNYPGNYPANVECTWTINPPPKRRILIVVPEIFLPIEDECGDYLVMRKSSLSNSVTTYETCQTYERPIAFTSRSKRLWIQFRSNEGNSGKGFQVPYVTYDEDYQELIEDIVRDGRLYASENHQEILKDKKLMKALFDVLAHPQNFFNYTAQESREMFPKSFIRFLRSKVLRFLRP</sequence>
<comment type="caution">
    <text evidence="11">Lacks conserved residue(s) required for the propagation of feature annotation.</text>
</comment>
<evidence type="ECO:0000256" key="2">
    <source>
        <dbReference type="ARBA" id="ARBA00022525"/>
    </source>
</evidence>
<feature type="disulfide bond" evidence="11">
    <location>
        <begin position="261"/>
        <end position="271"/>
    </location>
</feature>
<gene>
    <name evidence="14" type="primary">SCUBE2</name>
</gene>
<dbReference type="InterPro" id="IPR009030">
    <property type="entry name" value="Growth_fac_rcpt_cys_sf"/>
</dbReference>
<comment type="subunit">
    <text evidence="9">Forms homooligomers. Forms heterooligomers with SCUBE1 and SCUBE2. Interacts with TGFBR2 through the CUB domain; this interaction does not affect TGFB1-binding to TGFBR2. Interacts with BMP2, BMP4 and BMP7; the interaction is mediated by the CUB domain. Interacts with BMPR1A, BMPR1B and BMPR2; the interaction with BMPR1A and BMPR1B is BMP2- and BMP4-dependent.</text>
</comment>
<dbReference type="InterPro" id="IPR000859">
    <property type="entry name" value="CUB_dom"/>
</dbReference>
<dbReference type="FunFam" id="2.10.50.10:FF:000008">
    <property type="entry name" value="Signal peptide, CUB domain and EGF-like domain-containing 3"/>
    <property type="match status" value="1"/>
</dbReference>
<reference evidence="14" key="1">
    <citation type="submission" date="2023-05" db="EMBL/GenBank/DDBJ databases">
        <title>High-quality long-read genome of Scophthalmus maximus.</title>
        <authorList>
            <person name="Lien S."/>
            <person name="Martinez P."/>
        </authorList>
    </citation>
    <scope>NUCLEOTIDE SEQUENCE [LARGE SCALE GENOMIC DNA]</scope>
</reference>
<dbReference type="PANTHER" id="PTHR24046:SF3">
    <property type="entry name" value="SIGNAL PEPTIDE, CUB AND EGF-LIKE DOMAIN-CONTAINING PROTEIN 2"/>
    <property type="match status" value="1"/>
</dbReference>
<dbReference type="Pfam" id="PF00431">
    <property type="entry name" value="CUB"/>
    <property type="match status" value="1"/>
</dbReference>
<dbReference type="FunFam" id="2.10.50.10:FF:000029">
    <property type="entry name" value="Signal peptide, CUB domain and EGF like domain containing 2"/>
    <property type="match status" value="1"/>
</dbReference>
<dbReference type="Pfam" id="PF07645">
    <property type="entry name" value="EGF_CA"/>
    <property type="match status" value="1"/>
</dbReference>
<keyword evidence="4" id="KW-0732">Signal</keyword>
<dbReference type="SUPFAM" id="SSF49854">
    <property type="entry name" value="Spermadhesin, CUB domain"/>
    <property type="match status" value="1"/>
</dbReference>
<keyword evidence="6" id="KW-0106">Calcium</keyword>
<dbReference type="SMART" id="SM00179">
    <property type="entry name" value="EGF_CA"/>
    <property type="match status" value="6"/>
</dbReference>
<dbReference type="InterPro" id="IPR001881">
    <property type="entry name" value="EGF-like_Ca-bd_dom"/>
</dbReference>
<dbReference type="PROSITE" id="PS00010">
    <property type="entry name" value="ASX_HYDROXYL"/>
    <property type="match status" value="3"/>
</dbReference>
<dbReference type="PANTHER" id="PTHR24046">
    <property type="entry name" value="SIGNAL PEPTIDE, CUB AND EGF-LIKE DOMAIN-CONTAINING"/>
    <property type="match status" value="1"/>
</dbReference>
<accession>A0A8D3E9L0</accession>
<keyword evidence="7 11" id="KW-1015">Disulfide bond</keyword>
<evidence type="ECO:0000256" key="8">
    <source>
        <dbReference type="ARBA" id="ARBA00023180"/>
    </source>
</evidence>
<dbReference type="FunFam" id="2.10.25.10:FF:000008">
    <property type="entry name" value="Signal peptide, CUB domain, EGF-like 2"/>
    <property type="match status" value="2"/>
</dbReference>